<evidence type="ECO:0000313" key="1">
    <source>
        <dbReference type="EMBL" id="MXS54082.1"/>
    </source>
</evidence>
<protein>
    <submittedName>
        <fullName evidence="1">YfcE family phosphodiesterase</fullName>
    </submittedName>
</protein>
<comment type="caution">
    <text evidence="1">The sequence shown here is derived from an EMBL/GenBank/DDBJ whole genome shotgun (WGS) entry which is preliminary data.</text>
</comment>
<dbReference type="EMBL" id="WVTJ01000062">
    <property type="protein sequence ID" value="MXS54082.1"/>
    <property type="molecule type" value="Genomic_DNA"/>
</dbReference>
<feature type="non-terminal residue" evidence="1">
    <location>
        <position position="1"/>
    </location>
</feature>
<name>A0AAP6RJF5_ENTFL</name>
<reference evidence="1 2" key="1">
    <citation type="submission" date="2019-04" db="EMBL/GenBank/DDBJ databases">
        <title>Step-wise assembly of the neonatal virome modulated by breast feeding.</title>
        <authorList>
            <person name="Liang G."/>
            <person name="Bushman F."/>
        </authorList>
    </citation>
    <scope>NUCLEOTIDE SEQUENCE [LARGE SCALE GENOMIC DNA]</scope>
    <source>
        <strain evidence="1 2">E3754</strain>
    </source>
</reference>
<sequence length="41" mass="4896">PRGPVQEKTYAIIESTPEQYLVQYYNKEHQPLERLKATFTK</sequence>
<organism evidence="1 2">
    <name type="scientific">Enterococcus faecalis</name>
    <name type="common">Streptococcus faecalis</name>
    <dbReference type="NCBI Taxonomy" id="1351"/>
    <lineage>
        <taxon>Bacteria</taxon>
        <taxon>Bacillati</taxon>
        <taxon>Bacillota</taxon>
        <taxon>Bacilli</taxon>
        <taxon>Lactobacillales</taxon>
        <taxon>Enterococcaceae</taxon>
        <taxon>Enterococcus</taxon>
    </lineage>
</organism>
<accession>A0AAP6RJF5</accession>
<evidence type="ECO:0000313" key="2">
    <source>
        <dbReference type="Proteomes" id="UP000429730"/>
    </source>
</evidence>
<dbReference type="AlphaFoldDB" id="A0AAP6RJF5"/>
<dbReference type="Proteomes" id="UP000429730">
    <property type="component" value="Unassembled WGS sequence"/>
</dbReference>
<proteinExistence type="predicted"/>
<gene>
    <name evidence="1" type="ORF">GTI81_15440</name>
</gene>